<keyword evidence="4" id="KW-1185">Reference proteome</keyword>
<dbReference type="AlphaFoldDB" id="A0A9W6SII4"/>
<feature type="transmembrane region" description="Helical" evidence="2">
    <location>
        <begin position="116"/>
        <end position="133"/>
    </location>
</feature>
<evidence type="ECO:0000313" key="3">
    <source>
        <dbReference type="EMBL" id="GLZ76633.1"/>
    </source>
</evidence>
<keyword evidence="2" id="KW-1133">Transmembrane helix</keyword>
<proteinExistence type="predicted"/>
<evidence type="ECO:0000313" key="4">
    <source>
        <dbReference type="Proteomes" id="UP001165079"/>
    </source>
</evidence>
<feature type="compositionally biased region" description="Basic and acidic residues" evidence="1">
    <location>
        <begin position="229"/>
        <end position="240"/>
    </location>
</feature>
<feature type="region of interest" description="Disordered" evidence="1">
    <location>
        <begin position="182"/>
        <end position="261"/>
    </location>
</feature>
<dbReference type="EMBL" id="BSTX01000001">
    <property type="protein sequence ID" value="GLZ76633.1"/>
    <property type="molecule type" value="Genomic_DNA"/>
</dbReference>
<organism evidence="3 4">
    <name type="scientific">Actinorhabdospora filicis</name>
    <dbReference type="NCBI Taxonomy" id="1785913"/>
    <lineage>
        <taxon>Bacteria</taxon>
        <taxon>Bacillati</taxon>
        <taxon>Actinomycetota</taxon>
        <taxon>Actinomycetes</taxon>
        <taxon>Micromonosporales</taxon>
        <taxon>Micromonosporaceae</taxon>
        <taxon>Actinorhabdospora</taxon>
    </lineage>
</organism>
<dbReference type="Proteomes" id="UP001165079">
    <property type="component" value="Unassembled WGS sequence"/>
</dbReference>
<protein>
    <submittedName>
        <fullName evidence="3">Uncharacterized protein</fullName>
    </submittedName>
</protein>
<evidence type="ECO:0000256" key="2">
    <source>
        <dbReference type="SAM" id="Phobius"/>
    </source>
</evidence>
<feature type="compositionally biased region" description="Basic and acidic residues" evidence="1">
    <location>
        <begin position="207"/>
        <end position="220"/>
    </location>
</feature>
<keyword evidence="2" id="KW-0812">Transmembrane</keyword>
<comment type="caution">
    <text evidence="3">The sequence shown here is derived from an EMBL/GenBank/DDBJ whole genome shotgun (WGS) entry which is preliminary data.</text>
</comment>
<sequence length="261" mass="28812">MPTSVLLAILAAAGLLALAPALVRRYDAGERIAAEREASTARVLSRRDKKTTVAACAPEDEPESRTDDSSPGWQRAGRARAASVRLTAQASSRSVGETDVADNERRAWWRRRHRRILIGMLVVCLAELAGVVFLGPGFWIGFGVVFLLLLWYVRHLRLRALASGRTVRGEITEAPRVPRQVSAVAESQPPLIDPRWPDEPAPVLYRPAEKKEPEAVPRERDEDDDDHDDAGRPPVGREETQPPTRPKGIRGRSYESPAANV</sequence>
<keyword evidence="2" id="KW-0472">Membrane</keyword>
<feature type="region of interest" description="Disordered" evidence="1">
    <location>
        <begin position="49"/>
        <end position="74"/>
    </location>
</feature>
<name>A0A9W6SII4_9ACTN</name>
<gene>
    <name evidence="3" type="ORF">Afil01_14400</name>
</gene>
<feature type="transmembrane region" description="Helical" evidence="2">
    <location>
        <begin position="6"/>
        <end position="23"/>
    </location>
</feature>
<accession>A0A9W6SII4</accession>
<reference evidence="3" key="1">
    <citation type="submission" date="2023-03" db="EMBL/GenBank/DDBJ databases">
        <title>Actinorhabdospora filicis NBRC 111898.</title>
        <authorList>
            <person name="Ichikawa N."/>
            <person name="Sato H."/>
            <person name="Tonouchi N."/>
        </authorList>
    </citation>
    <scope>NUCLEOTIDE SEQUENCE</scope>
    <source>
        <strain evidence="3">NBRC 111898</strain>
    </source>
</reference>
<evidence type="ECO:0000256" key="1">
    <source>
        <dbReference type="SAM" id="MobiDB-lite"/>
    </source>
</evidence>
<dbReference type="RefSeq" id="WP_285661799.1">
    <property type="nucleotide sequence ID" value="NZ_BSTX01000001.1"/>
</dbReference>
<feature type="transmembrane region" description="Helical" evidence="2">
    <location>
        <begin position="139"/>
        <end position="156"/>
    </location>
</feature>